<evidence type="ECO:0000313" key="1">
    <source>
        <dbReference type="EMBL" id="CAE6432161.1"/>
    </source>
</evidence>
<accession>A0A8H2XPJ4</accession>
<dbReference type="EMBL" id="CAJMWS010000328">
    <property type="protein sequence ID" value="CAE6432161.1"/>
    <property type="molecule type" value="Genomic_DNA"/>
</dbReference>
<evidence type="ECO:0000313" key="2">
    <source>
        <dbReference type="Proteomes" id="UP000663846"/>
    </source>
</evidence>
<organism evidence="1 2">
    <name type="scientific">Rhizoctonia solani</name>
    <dbReference type="NCBI Taxonomy" id="456999"/>
    <lineage>
        <taxon>Eukaryota</taxon>
        <taxon>Fungi</taxon>
        <taxon>Dikarya</taxon>
        <taxon>Basidiomycota</taxon>
        <taxon>Agaricomycotina</taxon>
        <taxon>Agaricomycetes</taxon>
        <taxon>Cantharellales</taxon>
        <taxon>Ceratobasidiaceae</taxon>
        <taxon>Rhizoctonia</taxon>
    </lineage>
</organism>
<comment type="caution">
    <text evidence="1">The sequence shown here is derived from an EMBL/GenBank/DDBJ whole genome shotgun (WGS) entry which is preliminary data.</text>
</comment>
<dbReference type="AlphaFoldDB" id="A0A8H2XPJ4"/>
<sequence length="426" mass="47127">MYRAPMRSNFGWRFVAVLILLLSMSLWYLPGGSQVAQWLSTAVDKYCEALTVLVESVTAVFGLRGNVSHTAPASYLLDTHEFRSRERHRYTTTTTCFPQHPHISSIEGNSKMLTGRISDNQDSKQGVRMGPVSVRIKAPIVSLDGCTVSANNRATYVTPTSSVSILSPKSESPSTNKHERVRKYAKMRTLKPPGKSSRSFQPLSQNELAVRRANERAAIKVCQREKYCARELAGDGIFIHFPIPSRKPQSRTLEYFNTTRQIRHKTTIGPMNPSWGNRYAMEVPTIKICTPDDTQIQELVSSSGPAAYQPLQLSSLSANKQGGSRSDGLYIPHEASPLAPTSLTYSSVDYANKKSKSNVHHIHSNKSKLGNVARYKLKVQAEGAKRLNKIRTNMSDWLVTIGAGSNSLVAEHVAEKAGQVLRASPI</sequence>
<dbReference type="Proteomes" id="UP000663846">
    <property type="component" value="Unassembled WGS sequence"/>
</dbReference>
<protein>
    <submittedName>
        <fullName evidence="1">Uncharacterized protein</fullName>
    </submittedName>
</protein>
<reference evidence="1" key="1">
    <citation type="submission" date="2021-01" db="EMBL/GenBank/DDBJ databases">
        <authorList>
            <person name="Kaushik A."/>
        </authorList>
    </citation>
    <scope>NUCLEOTIDE SEQUENCE</scope>
    <source>
        <strain evidence="1">AG1-1C</strain>
    </source>
</reference>
<gene>
    <name evidence="1" type="ORF">RDB_LOCUS112110</name>
</gene>
<name>A0A8H2XPJ4_9AGAM</name>
<proteinExistence type="predicted"/>